<dbReference type="EMBL" id="GL376635">
    <property type="status" value="NOT_ANNOTATED_CDS"/>
    <property type="molecule type" value="Genomic_DNA"/>
</dbReference>
<reference evidence="4" key="3">
    <citation type="submission" date="2015-02" db="UniProtKB">
        <authorList>
            <consortium name="EnsemblProtists"/>
        </authorList>
    </citation>
    <scope>IDENTIFICATION</scope>
    <source>
        <strain evidence="4">DAOM BR144</strain>
    </source>
</reference>
<dbReference type="STRING" id="431595.K3WPC6"/>
<protein>
    <submittedName>
        <fullName evidence="4">Uncharacterized protein</fullName>
    </submittedName>
</protein>
<dbReference type="OMA" id="YHEKTDK"/>
<dbReference type="InterPro" id="IPR036322">
    <property type="entry name" value="WD40_repeat_dom_sf"/>
</dbReference>
<evidence type="ECO:0000256" key="2">
    <source>
        <dbReference type="ARBA" id="ARBA00022737"/>
    </source>
</evidence>
<dbReference type="eggNOG" id="KOG1188">
    <property type="taxonomic scope" value="Eukaryota"/>
</dbReference>
<dbReference type="PROSITE" id="PS00678">
    <property type="entry name" value="WD_REPEATS_1"/>
    <property type="match status" value="1"/>
</dbReference>
<dbReference type="InterPro" id="IPR015943">
    <property type="entry name" value="WD40/YVTN_repeat-like_dom_sf"/>
</dbReference>
<dbReference type="EnsemblProtists" id="PYU1_T006818">
    <property type="protein sequence ID" value="PYU1_T006818"/>
    <property type="gene ID" value="PYU1_G006804"/>
</dbReference>
<evidence type="ECO:0000313" key="5">
    <source>
        <dbReference type="Proteomes" id="UP000019132"/>
    </source>
</evidence>
<dbReference type="Pfam" id="PF00400">
    <property type="entry name" value="WD40"/>
    <property type="match status" value="2"/>
</dbReference>
<sequence>MRGALSTGGGLKLSQTAVTHFGSQHGLVVNPSEEYDYEYVLDCKPTAHKSALVIALSNLKLQLRNRDSLALEYEFHAHNNTINEIWASESTPWNIATCSSDEYVKFWDLRSRLPAMVIPVGHEVWSLSVGNGDTLLAAGTDVKAHFFDVRTGKKLGEYGESHVDAVTRVRFHPTQPHFVVTASEDGIVCMFDTHISDEDEAIESILNVESAVSKIGFFGPQMENIYCLTSTETLDLWNINTAERIHHYDRIRDDCNANGIPTDYLIDCVYDAQSSELFLLSGNHDGNINVVNIGGGNAQLQHAASLSGGHKACVRCVYYDAEKMTLYSGGEDARLCKWISGVSTNSVASVVTKIHSKAEHDPAGLKKARKSSRPY</sequence>
<dbReference type="PROSITE" id="PS50082">
    <property type="entry name" value="WD_REPEATS_2"/>
    <property type="match status" value="1"/>
</dbReference>
<dbReference type="Proteomes" id="UP000019132">
    <property type="component" value="Unassembled WGS sequence"/>
</dbReference>
<dbReference type="InParanoid" id="K3WPC6"/>
<evidence type="ECO:0000256" key="1">
    <source>
        <dbReference type="ARBA" id="ARBA00022574"/>
    </source>
</evidence>
<accession>K3WPC6</accession>
<dbReference type="PANTHER" id="PTHR22889:SF0">
    <property type="entry name" value="WD REPEAT-CONTAINING PROTEIN 89"/>
    <property type="match status" value="1"/>
</dbReference>
<dbReference type="SUPFAM" id="SSF50978">
    <property type="entry name" value="WD40 repeat-like"/>
    <property type="match status" value="1"/>
</dbReference>
<keyword evidence="2" id="KW-0677">Repeat</keyword>
<dbReference type="VEuPathDB" id="FungiDB:PYU1_G006804"/>
<keyword evidence="1 3" id="KW-0853">WD repeat</keyword>
<organism evidence="4 5">
    <name type="scientific">Globisporangium ultimum (strain ATCC 200006 / CBS 805.95 / DAOM BR144)</name>
    <name type="common">Pythium ultimum</name>
    <dbReference type="NCBI Taxonomy" id="431595"/>
    <lineage>
        <taxon>Eukaryota</taxon>
        <taxon>Sar</taxon>
        <taxon>Stramenopiles</taxon>
        <taxon>Oomycota</taxon>
        <taxon>Peronosporomycetes</taxon>
        <taxon>Pythiales</taxon>
        <taxon>Pythiaceae</taxon>
        <taxon>Globisporangium</taxon>
    </lineage>
</organism>
<reference evidence="5" key="2">
    <citation type="submission" date="2010-04" db="EMBL/GenBank/DDBJ databases">
        <authorList>
            <person name="Buell R."/>
            <person name="Hamilton J."/>
            <person name="Hostetler J."/>
        </authorList>
    </citation>
    <scope>NUCLEOTIDE SEQUENCE [LARGE SCALE GENOMIC DNA]</scope>
    <source>
        <strain evidence="5">DAOM:BR144</strain>
    </source>
</reference>
<dbReference type="AlphaFoldDB" id="K3WPC6"/>
<keyword evidence="5" id="KW-1185">Reference proteome</keyword>
<proteinExistence type="predicted"/>
<evidence type="ECO:0000313" key="4">
    <source>
        <dbReference type="EnsemblProtists" id="PYU1_T006818"/>
    </source>
</evidence>
<dbReference type="Gene3D" id="2.130.10.10">
    <property type="entry name" value="YVTN repeat-like/Quinoprotein amine dehydrogenase"/>
    <property type="match status" value="2"/>
</dbReference>
<dbReference type="SMART" id="SM00320">
    <property type="entry name" value="WD40"/>
    <property type="match status" value="3"/>
</dbReference>
<dbReference type="InterPro" id="IPR019775">
    <property type="entry name" value="WD40_repeat_CS"/>
</dbReference>
<evidence type="ECO:0000256" key="3">
    <source>
        <dbReference type="PROSITE-ProRule" id="PRU00221"/>
    </source>
</evidence>
<dbReference type="HOGENOM" id="CLU_037323_4_0_1"/>
<reference evidence="5" key="1">
    <citation type="journal article" date="2010" name="Genome Biol.">
        <title>Genome sequence of the necrotrophic plant pathogen Pythium ultimum reveals original pathogenicity mechanisms and effector repertoire.</title>
        <authorList>
            <person name="Levesque C.A."/>
            <person name="Brouwer H."/>
            <person name="Cano L."/>
            <person name="Hamilton J.P."/>
            <person name="Holt C."/>
            <person name="Huitema E."/>
            <person name="Raffaele S."/>
            <person name="Robideau G.P."/>
            <person name="Thines M."/>
            <person name="Win J."/>
            <person name="Zerillo M.M."/>
            <person name="Beakes G.W."/>
            <person name="Boore J.L."/>
            <person name="Busam D."/>
            <person name="Dumas B."/>
            <person name="Ferriera S."/>
            <person name="Fuerstenberg S.I."/>
            <person name="Gachon C.M."/>
            <person name="Gaulin E."/>
            <person name="Govers F."/>
            <person name="Grenville-Briggs L."/>
            <person name="Horner N."/>
            <person name="Hostetler J."/>
            <person name="Jiang R.H."/>
            <person name="Johnson J."/>
            <person name="Krajaejun T."/>
            <person name="Lin H."/>
            <person name="Meijer H.J."/>
            <person name="Moore B."/>
            <person name="Morris P."/>
            <person name="Phuntmart V."/>
            <person name="Puiu D."/>
            <person name="Shetty J."/>
            <person name="Stajich J.E."/>
            <person name="Tripathy S."/>
            <person name="Wawra S."/>
            <person name="van West P."/>
            <person name="Whitty B.R."/>
            <person name="Coutinho P.M."/>
            <person name="Henrissat B."/>
            <person name="Martin F."/>
            <person name="Thomas P.D."/>
            <person name="Tyler B.M."/>
            <person name="De Vries R.P."/>
            <person name="Kamoun S."/>
            <person name="Yandell M."/>
            <person name="Tisserat N."/>
            <person name="Buell C.R."/>
        </authorList>
    </citation>
    <scope>NUCLEOTIDE SEQUENCE</scope>
    <source>
        <strain evidence="5">DAOM:BR144</strain>
    </source>
</reference>
<dbReference type="PANTHER" id="PTHR22889">
    <property type="entry name" value="WD REPEAT-CONTAINING PROTEIN 89"/>
    <property type="match status" value="1"/>
</dbReference>
<dbReference type="InterPro" id="IPR001680">
    <property type="entry name" value="WD40_rpt"/>
</dbReference>
<name>K3WPC6_GLOUD</name>
<feature type="repeat" description="WD" evidence="3">
    <location>
        <begin position="75"/>
        <end position="117"/>
    </location>
</feature>
<dbReference type="InterPro" id="IPR039328">
    <property type="entry name" value="WDR89"/>
</dbReference>